<dbReference type="EMBL" id="ACUZ02000003">
    <property type="protein sequence ID" value="EFB33527.1"/>
    <property type="molecule type" value="Genomic_DNA"/>
</dbReference>
<organism evidence="1 2">
    <name type="scientific">Segatella oris F0302</name>
    <dbReference type="NCBI Taxonomy" id="649760"/>
    <lineage>
        <taxon>Bacteria</taxon>
        <taxon>Pseudomonadati</taxon>
        <taxon>Bacteroidota</taxon>
        <taxon>Bacteroidia</taxon>
        <taxon>Bacteroidales</taxon>
        <taxon>Prevotellaceae</taxon>
        <taxon>Segatella</taxon>
    </lineage>
</organism>
<proteinExistence type="predicted"/>
<name>D1QMK6_9BACT</name>
<evidence type="ECO:0000313" key="1">
    <source>
        <dbReference type="EMBL" id="EFB33527.1"/>
    </source>
</evidence>
<comment type="caution">
    <text evidence="1">The sequence shown here is derived from an EMBL/GenBank/DDBJ whole genome shotgun (WGS) entry which is preliminary data.</text>
</comment>
<gene>
    <name evidence="1" type="ORF">HMPREF0971_00290</name>
</gene>
<accession>D1QMK6</accession>
<dbReference type="Pfam" id="PF01042">
    <property type="entry name" value="Ribonuc_L-PSP"/>
    <property type="match status" value="1"/>
</dbReference>
<protein>
    <submittedName>
        <fullName evidence="1">Endoribonuclease L-PSP</fullName>
    </submittedName>
</protein>
<dbReference type="AlphaFoldDB" id="D1QMK6"/>
<reference evidence="1 2" key="1">
    <citation type="submission" date="2009-11" db="EMBL/GenBank/DDBJ databases">
        <authorList>
            <person name="Weinstock G."/>
            <person name="Sodergren E."/>
            <person name="Clifton S."/>
            <person name="Fulton L."/>
            <person name="Fulton B."/>
            <person name="Courtney L."/>
            <person name="Fronick C."/>
            <person name="Harrison M."/>
            <person name="Strong C."/>
            <person name="Farmer C."/>
            <person name="Delahaunty K."/>
            <person name="Markovic C."/>
            <person name="Hall O."/>
            <person name="Minx P."/>
            <person name="Tomlinson C."/>
            <person name="Mitreva M."/>
            <person name="Nelson J."/>
            <person name="Hou S."/>
            <person name="Wollam A."/>
            <person name="Pepin K.H."/>
            <person name="Johnson M."/>
            <person name="Bhonagiri V."/>
            <person name="Nash W.E."/>
            <person name="Warren W."/>
            <person name="Chinwalla A."/>
            <person name="Mardis E.R."/>
            <person name="Wilson R.K."/>
        </authorList>
    </citation>
    <scope>NUCLEOTIDE SEQUENCE [LARGE SCALE GENOMIC DNA]</scope>
    <source>
        <strain evidence="1 2">F0302</strain>
    </source>
</reference>
<dbReference type="SUPFAM" id="SSF55298">
    <property type="entry name" value="YjgF-like"/>
    <property type="match status" value="1"/>
</dbReference>
<dbReference type="GO" id="GO:0019239">
    <property type="term" value="F:deaminase activity"/>
    <property type="evidence" value="ECO:0007669"/>
    <property type="project" value="TreeGrafter"/>
</dbReference>
<dbReference type="Proteomes" id="UP000004079">
    <property type="component" value="Unassembled WGS sequence"/>
</dbReference>
<dbReference type="InterPro" id="IPR035959">
    <property type="entry name" value="RutC-like_sf"/>
</dbReference>
<dbReference type="RefSeq" id="WP_004371150.1">
    <property type="nucleotide sequence ID" value="NZ_GG703883.1"/>
</dbReference>
<dbReference type="CDD" id="cd06153">
    <property type="entry name" value="YjgF_YER057c_UK114_like_5"/>
    <property type="match status" value="1"/>
</dbReference>
<sequence length="394" mass="44630">MMPKTNMQEVVSNFTTPRHSGRTPLFAEGSGEAFPVKIADEASFIIHASDPCAPFTTQLQEVISRYDEIKNRLMPDAEAVMKRYFLSDAANQEDEVYATDESDCALSVVQQPPLDGTKVALWVYLLSGIKRQNCTHGVYSVTRGAYEHLWYAGAVANSSSSEYQTTRILENYVMRLIENECTLKDNCVRTWFFVNDIDNNYSGVVKARNEVFMTQGLTPETHYISSTGIGGRVADSKVFATMDAYAVKGLLPGQMTYLYALDHMNHTSEYGVSFERATQIDYGDRRHVFVSGTASIDNQGQVVWPRDIKRQVKRMWENVEALLKEAEMNFNDITFALVYLRDPSDYAVVSALFQKQFPNTPHLLLHAPVCRPGWLIEMECMAVKAIHNERFPEF</sequence>
<dbReference type="Gene3D" id="3.30.1330.40">
    <property type="entry name" value="RutC-like"/>
    <property type="match status" value="2"/>
</dbReference>
<dbReference type="STRING" id="649760.HMPREF0971_00290"/>
<evidence type="ECO:0000313" key="2">
    <source>
        <dbReference type="Proteomes" id="UP000004079"/>
    </source>
</evidence>
<dbReference type="PANTHER" id="PTHR11803">
    <property type="entry name" value="2-IMINOBUTANOATE/2-IMINOPROPANOATE DEAMINASE RIDA"/>
    <property type="match status" value="1"/>
</dbReference>
<dbReference type="InterPro" id="IPR006175">
    <property type="entry name" value="YjgF/YER057c/UK114"/>
</dbReference>
<dbReference type="HOGENOM" id="CLU_062425_0_0_10"/>
<dbReference type="PANTHER" id="PTHR11803:SF39">
    <property type="entry name" value="2-IMINOBUTANOATE_2-IMINOPROPANOATE DEAMINASE"/>
    <property type="match status" value="1"/>
</dbReference>
<dbReference type="GO" id="GO:0005829">
    <property type="term" value="C:cytosol"/>
    <property type="evidence" value="ECO:0007669"/>
    <property type="project" value="TreeGrafter"/>
</dbReference>